<proteinExistence type="predicted"/>
<feature type="transmembrane region" description="Helical" evidence="6">
    <location>
        <begin position="162"/>
        <end position="185"/>
    </location>
</feature>
<feature type="domain" description="3-oxo-5-alpha-steroid 4-dehydrogenase C-terminal" evidence="7">
    <location>
        <begin position="209"/>
        <end position="321"/>
    </location>
</feature>
<dbReference type="EMBL" id="JAGGNH010000007">
    <property type="protein sequence ID" value="KAJ0967060.1"/>
    <property type="molecule type" value="Genomic_DNA"/>
</dbReference>
<evidence type="ECO:0000256" key="6">
    <source>
        <dbReference type="SAM" id="Phobius"/>
    </source>
</evidence>
<dbReference type="PANTHER" id="PTHR14624">
    <property type="entry name" value="DFG10 PROTEIN"/>
    <property type="match status" value="1"/>
</dbReference>
<comment type="pathway">
    <text evidence="2">Protein modification; protein glycosylation.</text>
</comment>
<dbReference type="OrthoDB" id="541710at2759"/>
<dbReference type="GO" id="GO:0006488">
    <property type="term" value="P:dolichol-linked oligosaccharide biosynthetic process"/>
    <property type="evidence" value="ECO:0007669"/>
    <property type="project" value="InterPro"/>
</dbReference>
<dbReference type="GO" id="GO:0003865">
    <property type="term" value="F:3-oxo-5-alpha-steroid 4-dehydrogenase activity"/>
    <property type="evidence" value="ECO:0007669"/>
    <property type="project" value="TreeGrafter"/>
</dbReference>
<feature type="transmembrane region" description="Helical" evidence="6">
    <location>
        <begin position="59"/>
        <end position="83"/>
    </location>
</feature>
<evidence type="ECO:0000256" key="2">
    <source>
        <dbReference type="ARBA" id="ARBA00004922"/>
    </source>
</evidence>
<evidence type="ECO:0000256" key="3">
    <source>
        <dbReference type="ARBA" id="ARBA00022692"/>
    </source>
</evidence>
<reference evidence="8" key="2">
    <citation type="journal article" date="2022" name="Hortic Res">
        <title>The genome of Dioscorea zingiberensis sheds light on the biosynthesis, origin and evolution of the medicinally important diosgenin saponins.</title>
        <authorList>
            <person name="Li Y."/>
            <person name="Tan C."/>
            <person name="Li Z."/>
            <person name="Guo J."/>
            <person name="Li S."/>
            <person name="Chen X."/>
            <person name="Wang C."/>
            <person name="Dai X."/>
            <person name="Yang H."/>
            <person name="Song W."/>
            <person name="Hou L."/>
            <person name="Xu J."/>
            <person name="Tong Z."/>
            <person name="Xu A."/>
            <person name="Yuan X."/>
            <person name="Wang W."/>
            <person name="Yang Q."/>
            <person name="Chen L."/>
            <person name="Sun Z."/>
            <person name="Wang K."/>
            <person name="Pan B."/>
            <person name="Chen J."/>
            <person name="Bao Y."/>
            <person name="Liu F."/>
            <person name="Qi X."/>
            <person name="Gang D.R."/>
            <person name="Wen J."/>
            <person name="Li J."/>
        </authorList>
    </citation>
    <scope>NUCLEOTIDE SEQUENCE</scope>
    <source>
        <strain evidence="8">Dzin_1.0</strain>
    </source>
</reference>
<feature type="transmembrane region" description="Helical" evidence="6">
    <location>
        <begin position="12"/>
        <end position="38"/>
    </location>
</feature>
<protein>
    <recommendedName>
        <fullName evidence="7">3-oxo-5-alpha-steroid 4-dehydrogenase C-terminal domain-containing protein</fullName>
    </recommendedName>
</protein>
<dbReference type="PROSITE" id="PS50244">
    <property type="entry name" value="S5A_REDUCTASE"/>
    <property type="match status" value="1"/>
</dbReference>
<dbReference type="InterPro" id="IPR039698">
    <property type="entry name" value="Dfg10/SRD5A3"/>
</dbReference>
<dbReference type="Proteomes" id="UP001085076">
    <property type="component" value="Miscellaneous, Linkage group lg07"/>
</dbReference>
<comment type="caution">
    <text evidence="8">The sequence shown here is derived from an EMBL/GenBank/DDBJ whole genome shotgun (WGS) entry which is preliminary data.</text>
</comment>
<keyword evidence="3 6" id="KW-0812">Transmembrane</keyword>
<sequence length="514" mass="58924">MELGLAPLLRLAWVAGTFPILFASLPVPRLGCFHRILLDFAARGKILKSSSRKFTVPQRYFLHFYVVAVLVTTTMLLLTWFYAYAKLIPSDSESFHYSTVASHLTGDSHVLSFRKRPLTLKELRYHAWRTVFVLLLMEAQVLRRLYETVNVFRYSPSARMHILGYLTGLFFYTAAPLSLCCSVAPEAVSYAWGQVAEFIVRDRAAMPDLQFLWWEYAKPFLKLGWCQWFGGAFFIWGWCHQLRCHAILGSLREHRGADEYVIPHGDWFEYVSCAHYLAEIVIYASILLASGGLDLIVWLLFFFVVSNLVLAAAETHRWYHLVVSSSHSTDETIIADSEVKIDTATSDYVITSGKPQDVMKYVGEGEDFVRSPEKKKKKSTRELEVPDVIKSIDKYSAEENEGIYKNVEYYNISPDKTRMSNSRSVDAVLLKKRDKFDKSDAYEFRNSDIIYNPDLIVRNITTPARVNSISKNVINFKNFRKKEIVSGKGMTDNSERAWKRAVPGTSLQALFAHR</sequence>
<evidence type="ECO:0000313" key="9">
    <source>
        <dbReference type="Proteomes" id="UP001085076"/>
    </source>
</evidence>
<evidence type="ECO:0000259" key="7">
    <source>
        <dbReference type="Pfam" id="PF02544"/>
    </source>
</evidence>
<reference evidence="8" key="1">
    <citation type="submission" date="2021-03" db="EMBL/GenBank/DDBJ databases">
        <authorList>
            <person name="Li Z."/>
            <person name="Yang C."/>
        </authorList>
    </citation>
    <scope>NUCLEOTIDE SEQUENCE</scope>
    <source>
        <strain evidence="8">Dzin_1.0</strain>
        <tissue evidence="8">Leaf</tissue>
    </source>
</reference>
<dbReference type="GO" id="GO:0005783">
    <property type="term" value="C:endoplasmic reticulum"/>
    <property type="evidence" value="ECO:0007669"/>
    <property type="project" value="TreeGrafter"/>
</dbReference>
<organism evidence="8 9">
    <name type="scientific">Dioscorea zingiberensis</name>
    <dbReference type="NCBI Taxonomy" id="325984"/>
    <lineage>
        <taxon>Eukaryota</taxon>
        <taxon>Viridiplantae</taxon>
        <taxon>Streptophyta</taxon>
        <taxon>Embryophyta</taxon>
        <taxon>Tracheophyta</taxon>
        <taxon>Spermatophyta</taxon>
        <taxon>Magnoliopsida</taxon>
        <taxon>Liliopsida</taxon>
        <taxon>Dioscoreales</taxon>
        <taxon>Dioscoreaceae</taxon>
        <taxon>Dioscorea</taxon>
    </lineage>
</organism>
<dbReference type="GO" id="GO:0016095">
    <property type="term" value="P:polyprenol catabolic process"/>
    <property type="evidence" value="ECO:0007669"/>
    <property type="project" value="TreeGrafter"/>
</dbReference>
<comment type="subcellular location">
    <subcellularLocation>
        <location evidence="1">Endomembrane system</location>
        <topology evidence="1">Multi-pass membrane protein</topology>
    </subcellularLocation>
</comment>
<keyword evidence="9" id="KW-1185">Reference proteome</keyword>
<keyword evidence="5 6" id="KW-0472">Membrane</keyword>
<dbReference type="InterPro" id="IPR001104">
    <property type="entry name" value="3-oxo-5_a-steroid_4-DH_C"/>
</dbReference>
<evidence type="ECO:0000313" key="8">
    <source>
        <dbReference type="EMBL" id="KAJ0967060.1"/>
    </source>
</evidence>
<keyword evidence="4 6" id="KW-1133">Transmembrane helix</keyword>
<name>A0A9D5C673_9LILI</name>
<dbReference type="PANTHER" id="PTHR14624:SF0">
    <property type="entry name" value="POLYPRENOL REDUCTASE"/>
    <property type="match status" value="1"/>
</dbReference>
<accession>A0A9D5C673</accession>
<evidence type="ECO:0000256" key="4">
    <source>
        <dbReference type="ARBA" id="ARBA00022989"/>
    </source>
</evidence>
<gene>
    <name evidence="8" type="ORF">J5N97_023977</name>
</gene>
<evidence type="ECO:0000256" key="1">
    <source>
        <dbReference type="ARBA" id="ARBA00004127"/>
    </source>
</evidence>
<dbReference type="AlphaFoldDB" id="A0A9D5C673"/>
<evidence type="ECO:0000256" key="5">
    <source>
        <dbReference type="ARBA" id="ARBA00023136"/>
    </source>
</evidence>
<dbReference type="Pfam" id="PF02544">
    <property type="entry name" value="Steroid_dh"/>
    <property type="match status" value="1"/>
</dbReference>